<keyword evidence="16 22" id="KW-1133">Transmembrane helix</keyword>
<evidence type="ECO:0000256" key="13">
    <source>
        <dbReference type="ARBA" id="ARBA00022840"/>
    </source>
</evidence>
<comment type="catalytic activity">
    <reaction evidence="21">
        <text>Cu(+)(in) + ATP + H2O = Cu(+)(out) + ADP + phosphate + H(+)</text>
        <dbReference type="Rhea" id="RHEA:25792"/>
        <dbReference type="ChEBI" id="CHEBI:15377"/>
        <dbReference type="ChEBI" id="CHEBI:15378"/>
        <dbReference type="ChEBI" id="CHEBI:30616"/>
        <dbReference type="ChEBI" id="CHEBI:43474"/>
        <dbReference type="ChEBI" id="CHEBI:49552"/>
        <dbReference type="ChEBI" id="CHEBI:456216"/>
        <dbReference type="EC" id="7.2.2.8"/>
    </reaction>
</comment>
<dbReference type="InterPro" id="IPR008250">
    <property type="entry name" value="ATPase_P-typ_transduc_dom_A_sf"/>
</dbReference>
<dbReference type="InterPro" id="IPR036412">
    <property type="entry name" value="HAD-like_sf"/>
</dbReference>
<dbReference type="GO" id="GO:0140581">
    <property type="term" value="F:P-type monovalent copper transporter activity"/>
    <property type="evidence" value="ECO:0007669"/>
    <property type="project" value="UniProtKB-EC"/>
</dbReference>
<dbReference type="AlphaFoldDB" id="A0A0R2A227"/>
<keyword evidence="11 22" id="KW-0547">Nucleotide-binding</keyword>
<evidence type="ECO:0000256" key="3">
    <source>
        <dbReference type="ARBA" id="ARBA00012517"/>
    </source>
</evidence>
<dbReference type="NCBIfam" id="TIGR01494">
    <property type="entry name" value="ATPase_P-type"/>
    <property type="match status" value="1"/>
</dbReference>
<dbReference type="RefSeq" id="WP_057780292.1">
    <property type="nucleotide sequence ID" value="NZ_AYYY01000061.1"/>
</dbReference>
<feature type="transmembrane region" description="Helical" evidence="22">
    <location>
        <begin position="376"/>
        <end position="398"/>
    </location>
</feature>
<feature type="transmembrane region" description="Helical" evidence="22">
    <location>
        <begin position="125"/>
        <end position="147"/>
    </location>
</feature>
<dbReference type="Proteomes" id="UP000051733">
    <property type="component" value="Unassembled WGS sequence"/>
</dbReference>
<keyword evidence="8 22" id="KW-0812">Transmembrane</keyword>
<dbReference type="STRING" id="1423813.FC26_GL000424"/>
<evidence type="ECO:0000256" key="15">
    <source>
        <dbReference type="ARBA" id="ARBA00022967"/>
    </source>
</evidence>
<protein>
    <recommendedName>
        <fullName evidence="4">Copper-exporting P-type ATPase</fullName>
        <ecNumber evidence="3">7.2.2.8</ecNumber>
    </recommendedName>
    <alternativeName>
        <fullName evidence="20">Copper-exporting P-type ATPase A</fullName>
    </alternativeName>
</protein>
<dbReference type="Gene3D" id="3.40.50.1000">
    <property type="entry name" value="HAD superfamily/HAD-like"/>
    <property type="match status" value="1"/>
</dbReference>
<dbReference type="Gene3D" id="3.30.70.100">
    <property type="match status" value="2"/>
</dbReference>
<evidence type="ECO:0000313" key="25">
    <source>
        <dbReference type="Proteomes" id="UP000051733"/>
    </source>
</evidence>
<evidence type="ECO:0000256" key="1">
    <source>
        <dbReference type="ARBA" id="ARBA00004651"/>
    </source>
</evidence>
<proteinExistence type="inferred from homology"/>
<keyword evidence="9 22" id="KW-0479">Metal-binding</keyword>
<dbReference type="GO" id="GO:0005524">
    <property type="term" value="F:ATP binding"/>
    <property type="evidence" value="ECO:0007669"/>
    <property type="project" value="UniProtKB-UniRule"/>
</dbReference>
<dbReference type="PANTHER" id="PTHR43520:SF8">
    <property type="entry name" value="P-TYPE CU(+) TRANSPORTER"/>
    <property type="match status" value="1"/>
</dbReference>
<keyword evidence="6 22" id="KW-1003">Cell membrane</keyword>
<keyword evidence="12" id="KW-0187">Copper transport</keyword>
<dbReference type="CDD" id="cd00371">
    <property type="entry name" value="HMA"/>
    <property type="match status" value="2"/>
</dbReference>
<evidence type="ECO:0000256" key="19">
    <source>
        <dbReference type="ARBA" id="ARBA00023136"/>
    </source>
</evidence>
<dbReference type="InterPro" id="IPR023214">
    <property type="entry name" value="HAD_sf"/>
</dbReference>
<dbReference type="InterPro" id="IPR059000">
    <property type="entry name" value="ATPase_P-type_domA"/>
</dbReference>
<dbReference type="SFLD" id="SFLDG00002">
    <property type="entry name" value="C1.7:_P-type_atpase_like"/>
    <property type="match status" value="1"/>
</dbReference>
<dbReference type="FunFam" id="2.70.150.10:FF:000002">
    <property type="entry name" value="Copper-transporting ATPase 1, putative"/>
    <property type="match status" value="1"/>
</dbReference>
<dbReference type="Gene3D" id="2.70.150.10">
    <property type="entry name" value="Calcium-transporting ATPase, cytoplasmic transduction domain A"/>
    <property type="match status" value="1"/>
</dbReference>
<dbReference type="GO" id="GO:0055070">
    <property type="term" value="P:copper ion homeostasis"/>
    <property type="evidence" value="ECO:0007669"/>
    <property type="project" value="TreeGrafter"/>
</dbReference>
<evidence type="ECO:0000256" key="11">
    <source>
        <dbReference type="ARBA" id="ARBA00022741"/>
    </source>
</evidence>
<keyword evidence="5" id="KW-0813">Transport</keyword>
<dbReference type="InterPro" id="IPR023298">
    <property type="entry name" value="ATPase_P-typ_TM_dom_sf"/>
</dbReference>
<evidence type="ECO:0000259" key="23">
    <source>
        <dbReference type="PROSITE" id="PS50846"/>
    </source>
</evidence>
<dbReference type="InterPro" id="IPR006121">
    <property type="entry name" value="HMA_dom"/>
</dbReference>
<dbReference type="PRINTS" id="PR00943">
    <property type="entry name" value="CUATPASE"/>
</dbReference>
<evidence type="ECO:0000256" key="2">
    <source>
        <dbReference type="ARBA" id="ARBA00006024"/>
    </source>
</evidence>
<dbReference type="Pfam" id="PF00403">
    <property type="entry name" value="HMA"/>
    <property type="match status" value="2"/>
</dbReference>
<dbReference type="InterPro" id="IPR023299">
    <property type="entry name" value="ATPase_P-typ_cyto_dom_N"/>
</dbReference>
<dbReference type="NCBIfam" id="TIGR01525">
    <property type="entry name" value="ATPase-IB_hvy"/>
    <property type="match status" value="1"/>
</dbReference>
<feature type="transmembrane region" description="Helical" evidence="22">
    <location>
        <begin position="195"/>
        <end position="214"/>
    </location>
</feature>
<dbReference type="InterPro" id="IPR001757">
    <property type="entry name" value="P_typ_ATPase"/>
</dbReference>
<keyword evidence="19 22" id="KW-0472">Membrane</keyword>
<dbReference type="InterPro" id="IPR036163">
    <property type="entry name" value="HMA_dom_sf"/>
</dbReference>
<comment type="caution">
    <text evidence="24">The sequence shown here is derived from an EMBL/GenBank/DDBJ whole genome shotgun (WGS) entry which is preliminary data.</text>
</comment>
<dbReference type="EMBL" id="AYYY01000061">
    <property type="protein sequence ID" value="KRM60935.1"/>
    <property type="molecule type" value="Genomic_DNA"/>
</dbReference>
<evidence type="ECO:0000256" key="8">
    <source>
        <dbReference type="ARBA" id="ARBA00022692"/>
    </source>
</evidence>
<dbReference type="GO" id="GO:0005886">
    <property type="term" value="C:plasma membrane"/>
    <property type="evidence" value="ECO:0007669"/>
    <property type="project" value="UniProtKB-SubCell"/>
</dbReference>
<keyword evidence="18" id="KW-0406">Ion transport</keyword>
<dbReference type="InterPro" id="IPR027256">
    <property type="entry name" value="P-typ_ATPase_IB"/>
</dbReference>
<dbReference type="EC" id="7.2.2.8" evidence="3"/>
<name>A0A0R2A227_9LACO</name>
<dbReference type="SUPFAM" id="SSF55008">
    <property type="entry name" value="HMA, heavy metal-associated domain"/>
    <property type="match status" value="2"/>
</dbReference>
<dbReference type="FunFam" id="3.40.50.1000:FF:000144">
    <property type="entry name" value="copper-transporting ATPase 1 isoform X2"/>
    <property type="match status" value="1"/>
</dbReference>
<dbReference type="CDD" id="cd02094">
    <property type="entry name" value="P-type_ATPase_Cu-like"/>
    <property type="match status" value="1"/>
</dbReference>
<keyword evidence="7" id="KW-0597">Phosphoprotein</keyword>
<dbReference type="PATRIC" id="fig|1423813.3.peg.433"/>
<evidence type="ECO:0000256" key="14">
    <source>
        <dbReference type="ARBA" id="ARBA00022842"/>
    </source>
</evidence>
<dbReference type="InterPro" id="IPR018303">
    <property type="entry name" value="ATPase_P-typ_P_site"/>
</dbReference>
<dbReference type="SUPFAM" id="SSF81653">
    <property type="entry name" value="Calcium ATPase, transduction domain A"/>
    <property type="match status" value="1"/>
</dbReference>
<dbReference type="InterPro" id="IPR044492">
    <property type="entry name" value="P_typ_ATPase_HD_dom"/>
</dbReference>
<comment type="similarity">
    <text evidence="2 22">Belongs to the cation transport ATPase (P-type) (TC 3.A.3) family. Type IB subfamily.</text>
</comment>
<gene>
    <name evidence="24" type="ORF">FC26_GL000424</name>
</gene>
<keyword evidence="25" id="KW-1185">Reference proteome</keyword>
<dbReference type="PROSITE" id="PS50846">
    <property type="entry name" value="HMA_2"/>
    <property type="match status" value="2"/>
</dbReference>
<dbReference type="GO" id="GO:0043682">
    <property type="term" value="F:P-type divalent copper transporter activity"/>
    <property type="evidence" value="ECO:0007669"/>
    <property type="project" value="TreeGrafter"/>
</dbReference>
<dbReference type="GO" id="GO:0005507">
    <property type="term" value="F:copper ion binding"/>
    <property type="evidence" value="ECO:0007669"/>
    <property type="project" value="TreeGrafter"/>
</dbReference>
<evidence type="ECO:0000256" key="17">
    <source>
        <dbReference type="ARBA" id="ARBA00023008"/>
    </source>
</evidence>
<dbReference type="PRINTS" id="PR00119">
    <property type="entry name" value="CATATPASE"/>
</dbReference>
<dbReference type="Gene3D" id="3.40.1110.10">
    <property type="entry name" value="Calcium-transporting ATPase, cytoplasmic domain N"/>
    <property type="match status" value="1"/>
</dbReference>
<dbReference type="PROSITE" id="PS01047">
    <property type="entry name" value="HMA_1"/>
    <property type="match status" value="1"/>
</dbReference>
<dbReference type="PROSITE" id="PS00154">
    <property type="entry name" value="ATPASE_E1_E2"/>
    <property type="match status" value="1"/>
</dbReference>
<feature type="transmembrane region" description="Helical" evidence="22">
    <location>
        <begin position="349"/>
        <end position="370"/>
    </location>
</feature>
<dbReference type="SUPFAM" id="SSF56784">
    <property type="entry name" value="HAD-like"/>
    <property type="match status" value="1"/>
</dbReference>
<evidence type="ECO:0000256" key="16">
    <source>
        <dbReference type="ARBA" id="ARBA00022989"/>
    </source>
</evidence>
<feature type="transmembrane region" description="Helical" evidence="22">
    <location>
        <begin position="685"/>
        <end position="707"/>
    </location>
</feature>
<dbReference type="SFLD" id="SFLDF00027">
    <property type="entry name" value="p-type_atpase"/>
    <property type="match status" value="1"/>
</dbReference>
<keyword evidence="17" id="KW-0186">Copper</keyword>
<evidence type="ECO:0000256" key="21">
    <source>
        <dbReference type="ARBA" id="ARBA00049289"/>
    </source>
</evidence>
<keyword evidence="13 22" id="KW-0067">ATP-binding</keyword>
<evidence type="ECO:0000256" key="5">
    <source>
        <dbReference type="ARBA" id="ARBA00022448"/>
    </source>
</evidence>
<keyword evidence="14" id="KW-0460">Magnesium</keyword>
<dbReference type="SUPFAM" id="SSF81665">
    <property type="entry name" value="Calcium ATPase, transmembrane domain M"/>
    <property type="match status" value="1"/>
</dbReference>
<dbReference type="Pfam" id="PF00122">
    <property type="entry name" value="E1-E2_ATPase"/>
    <property type="match status" value="1"/>
</dbReference>
<evidence type="ECO:0000256" key="10">
    <source>
        <dbReference type="ARBA" id="ARBA00022737"/>
    </source>
</evidence>
<reference evidence="24 25" key="1">
    <citation type="journal article" date="2015" name="Genome Announc.">
        <title>Expanding the biotechnology potential of lactobacilli through comparative genomics of 213 strains and associated genera.</title>
        <authorList>
            <person name="Sun Z."/>
            <person name="Harris H.M."/>
            <person name="McCann A."/>
            <person name="Guo C."/>
            <person name="Argimon S."/>
            <person name="Zhang W."/>
            <person name="Yang X."/>
            <person name="Jeffery I.B."/>
            <person name="Cooney J.C."/>
            <person name="Kagawa T.F."/>
            <person name="Liu W."/>
            <person name="Song Y."/>
            <person name="Salvetti E."/>
            <person name="Wrobel A."/>
            <person name="Rasinkangas P."/>
            <person name="Parkhill J."/>
            <person name="Rea M.C."/>
            <person name="O'Sullivan O."/>
            <person name="Ritari J."/>
            <person name="Douillard F.P."/>
            <person name="Paul Ross R."/>
            <person name="Yang R."/>
            <person name="Briner A.E."/>
            <person name="Felis G.E."/>
            <person name="de Vos W.M."/>
            <person name="Barrangou R."/>
            <person name="Klaenhammer T.R."/>
            <person name="Caufield P.W."/>
            <person name="Cui Y."/>
            <person name="Zhang H."/>
            <person name="O'Toole P.W."/>
        </authorList>
    </citation>
    <scope>NUCLEOTIDE SEQUENCE [LARGE SCALE GENOMIC DNA]</scope>
    <source>
        <strain evidence="24 25">DSM 20634</strain>
    </source>
</reference>
<feature type="domain" description="HMA" evidence="23">
    <location>
        <begin position="748"/>
        <end position="809"/>
    </location>
</feature>
<comment type="subcellular location">
    <subcellularLocation>
        <location evidence="1">Cell membrane</location>
        <topology evidence="1">Multi-pass membrane protein</topology>
    </subcellularLocation>
</comment>
<dbReference type="Pfam" id="PF00702">
    <property type="entry name" value="Hydrolase"/>
    <property type="match status" value="1"/>
</dbReference>
<evidence type="ECO:0000256" key="20">
    <source>
        <dbReference type="ARBA" id="ARBA00029719"/>
    </source>
</evidence>
<feature type="transmembrane region" description="Helical" evidence="22">
    <location>
        <begin position="713"/>
        <end position="734"/>
    </location>
</feature>
<evidence type="ECO:0000256" key="7">
    <source>
        <dbReference type="ARBA" id="ARBA00022553"/>
    </source>
</evidence>
<dbReference type="PANTHER" id="PTHR43520">
    <property type="entry name" value="ATP7, ISOFORM B"/>
    <property type="match status" value="1"/>
</dbReference>
<feature type="transmembrane region" description="Helical" evidence="22">
    <location>
        <begin position="95"/>
        <end position="113"/>
    </location>
</feature>
<dbReference type="NCBIfam" id="TIGR01511">
    <property type="entry name" value="ATPase-IB1_Cu"/>
    <property type="match status" value="1"/>
</dbReference>
<evidence type="ECO:0000256" key="22">
    <source>
        <dbReference type="RuleBase" id="RU362081"/>
    </source>
</evidence>
<organism evidence="24 25">
    <name type="scientific">Paucilactobacillus vaccinostercus DSM 20634</name>
    <dbReference type="NCBI Taxonomy" id="1423813"/>
    <lineage>
        <taxon>Bacteria</taxon>
        <taxon>Bacillati</taxon>
        <taxon>Bacillota</taxon>
        <taxon>Bacilli</taxon>
        <taxon>Lactobacillales</taxon>
        <taxon>Lactobacillaceae</taxon>
        <taxon>Paucilactobacillus</taxon>
    </lineage>
</organism>
<dbReference type="FunFam" id="3.30.70.100:FF:000005">
    <property type="entry name" value="Copper-exporting P-type ATPase A"/>
    <property type="match status" value="1"/>
</dbReference>
<evidence type="ECO:0000256" key="12">
    <source>
        <dbReference type="ARBA" id="ARBA00022796"/>
    </source>
</evidence>
<feature type="domain" description="HMA" evidence="23">
    <location>
        <begin position="2"/>
        <end position="68"/>
    </location>
</feature>
<keyword evidence="10" id="KW-0677">Repeat</keyword>
<dbReference type="GO" id="GO:0016887">
    <property type="term" value="F:ATP hydrolysis activity"/>
    <property type="evidence" value="ECO:0007669"/>
    <property type="project" value="InterPro"/>
</dbReference>
<dbReference type="InterPro" id="IPR017969">
    <property type="entry name" value="Heavy-metal-associated_CS"/>
</dbReference>
<evidence type="ECO:0000313" key="24">
    <source>
        <dbReference type="EMBL" id="KRM60935.1"/>
    </source>
</evidence>
<evidence type="ECO:0000256" key="4">
    <source>
        <dbReference type="ARBA" id="ARBA00015102"/>
    </source>
</evidence>
<evidence type="ECO:0000256" key="18">
    <source>
        <dbReference type="ARBA" id="ARBA00023065"/>
    </source>
</evidence>
<evidence type="ECO:0000256" key="6">
    <source>
        <dbReference type="ARBA" id="ARBA00022475"/>
    </source>
</evidence>
<accession>A0A0R2A227</accession>
<sequence length="811" mass="85658">MAAQQYKITGMVCASCAQTIERAVSQLPGVNEANVNLAAERMQVQFSDQALSPAQIIQAVVHAGYGAELAQELTQESAQRERQVKHHALQHQRNVVVTTLIIAAVLMYVAMAGDLHLPTLPWLNHMQFPVTTAVVELLLVLPILWLGRDYLLAGGKALVRWHPNMDSLVLVGTGTAFVDSLVNLGLMMATGRPQALYFEASGMILALIMLGKYFEALSKQKTTASLTSLLTLIPQTASQLMPDGSVREVAVKTLQVGDRVLVKSGQTIPVDGQVLTGQTTVDESMLTGESMPITKLAGDPVVGGSLNKNGQITYEATHVGSDTALAHIVKLVTDAQGSKAPIAKLADRVSGVFVPVIMAIAVVGALAWLLSGQSLAFSLTIFVSVLVIACPCALGLATPTAIMVGTGKGAQNGILFKNSTALEQLAQVKTVVLDKTGTITKGTPEVTTVLLQPGASQKRVLQLAASLEYYSDHPLATAVIEANEAQRVPVDDFTTHPGLGVTGQVDGQLVLVGNAQLMAQSQLDTSGLAVSQLTDQGNAVIYVAYAQQVLGVIGVMDPVKDDSRQAVAQLQQQGLKVVMLTGDNAQTARTIARQVGITDVISDVLPDGKAQAIAQLQQQQAVAMVGDGINDAPALVQAQVGVAIGNGTDVAVDCADVILMNSDLSSLVTARRLSQQTMTNIKENLFWAFFYNVLGIPVALGALYLFGGPLLNPMIAAAAMGFSSVTVVLNALRLNRFKERTNRKDEVKMKQVAVEGMMCDGCAQTVTEKLSTVVSDVNVDLAGKRATFNGDATLEQLNATLAETPYSVKAN</sequence>
<evidence type="ECO:0000256" key="9">
    <source>
        <dbReference type="ARBA" id="ARBA00022723"/>
    </source>
</evidence>
<feature type="transmembrane region" description="Helical" evidence="22">
    <location>
        <begin position="168"/>
        <end position="189"/>
    </location>
</feature>
<dbReference type="OrthoDB" id="9813266at2"/>
<dbReference type="SFLD" id="SFLDS00003">
    <property type="entry name" value="Haloacid_Dehalogenase"/>
    <property type="match status" value="1"/>
</dbReference>
<keyword evidence="15" id="KW-1278">Translocase</keyword>